<protein>
    <submittedName>
        <fullName evidence="2">Uncharacterized protein</fullName>
    </submittedName>
</protein>
<keyword evidence="3" id="KW-1185">Reference proteome</keyword>
<evidence type="ECO:0000256" key="1">
    <source>
        <dbReference type="SAM" id="MobiDB-lite"/>
    </source>
</evidence>
<dbReference type="EMBL" id="MPDP01000324">
    <property type="protein sequence ID" value="KAK1445361.1"/>
    <property type="molecule type" value="Genomic_DNA"/>
</dbReference>
<evidence type="ECO:0000313" key="2">
    <source>
        <dbReference type="EMBL" id="KAK1445361.1"/>
    </source>
</evidence>
<accession>A0AAI9XE25</accession>
<organism evidence="2 3">
    <name type="scientific">Colletotrichum cuscutae</name>
    <dbReference type="NCBI Taxonomy" id="1209917"/>
    <lineage>
        <taxon>Eukaryota</taxon>
        <taxon>Fungi</taxon>
        <taxon>Dikarya</taxon>
        <taxon>Ascomycota</taxon>
        <taxon>Pezizomycotina</taxon>
        <taxon>Sordariomycetes</taxon>
        <taxon>Hypocreomycetidae</taxon>
        <taxon>Glomerellales</taxon>
        <taxon>Glomerellaceae</taxon>
        <taxon>Colletotrichum</taxon>
        <taxon>Colletotrichum acutatum species complex</taxon>
    </lineage>
</organism>
<feature type="region of interest" description="Disordered" evidence="1">
    <location>
        <begin position="381"/>
        <end position="400"/>
    </location>
</feature>
<reference evidence="2" key="1">
    <citation type="submission" date="2016-11" db="EMBL/GenBank/DDBJ databases">
        <title>The genome sequence of Colletotrichum cuscutae.</title>
        <authorList>
            <person name="Baroncelli R."/>
        </authorList>
    </citation>
    <scope>NUCLEOTIDE SEQUENCE</scope>
    <source>
        <strain evidence="2">IMI 304802</strain>
    </source>
</reference>
<feature type="region of interest" description="Disordered" evidence="1">
    <location>
        <begin position="119"/>
        <end position="165"/>
    </location>
</feature>
<comment type="caution">
    <text evidence="2">The sequence shown here is derived from an EMBL/GenBank/DDBJ whole genome shotgun (WGS) entry which is preliminary data.</text>
</comment>
<dbReference type="Proteomes" id="UP001239213">
    <property type="component" value="Unassembled WGS sequence"/>
</dbReference>
<feature type="compositionally biased region" description="Low complexity" evidence="1">
    <location>
        <begin position="387"/>
        <end position="400"/>
    </location>
</feature>
<sequence length="400" mass="45221">MYRMKAMLFCQRCLCLVIELETKPTGWGRLFKLQSAFLFLPPPSPRLCFGERLRESFRQGVIRCSVRARAHVRWNDDGLFDVEIWLERRPMARRDDLQSPLTKKRIGISVRGNDAKWDPLPRRLTRRGKAAEATSATLAPTKVRLEGKNDRPGDNRKGSSRNIHGPHRTVRTFFCLPTPTLPTGCIRSSQVRRYCQRYIDRVLRYEMIDLPIGGEWTCVWGPALASFLLGTVQSSITKEWRNKLPITIPSSVPGAGYGCRCRDRYTTGVPYSDGVGIKNIRFPAEVGNFQHDEELGGVKTLTLQVVPTLIGTCPPIEKWGNSGQWKKEAIHLAYLSELGTYRNQELRWWASSNFLESRKPQAASRSPPLARIPSAAVLPHHRQFNVSHPSSSPSASSGSR</sequence>
<evidence type="ECO:0000313" key="3">
    <source>
        <dbReference type="Proteomes" id="UP001239213"/>
    </source>
</evidence>
<proteinExistence type="predicted"/>
<name>A0AAI9XE25_9PEZI</name>
<gene>
    <name evidence="2" type="ORF">CCUS01_12688</name>
</gene>
<feature type="compositionally biased region" description="Basic and acidic residues" evidence="1">
    <location>
        <begin position="143"/>
        <end position="157"/>
    </location>
</feature>
<dbReference type="AlphaFoldDB" id="A0AAI9XE25"/>